<organism evidence="2 3">
    <name type="scientific">Daedalea quercina L-15889</name>
    <dbReference type="NCBI Taxonomy" id="1314783"/>
    <lineage>
        <taxon>Eukaryota</taxon>
        <taxon>Fungi</taxon>
        <taxon>Dikarya</taxon>
        <taxon>Basidiomycota</taxon>
        <taxon>Agaricomycotina</taxon>
        <taxon>Agaricomycetes</taxon>
        <taxon>Polyporales</taxon>
        <taxon>Fomitopsis</taxon>
    </lineage>
</organism>
<evidence type="ECO:0000313" key="2">
    <source>
        <dbReference type="EMBL" id="KZT68652.1"/>
    </source>
</evidence>
<dbReference type="EMBL" id="KV429064">
    <property type="protein sequence ID" value="KZT68652.1"/>
    <property type="molecule type" value="Genomic_DNA"/>
</dbReference>
<accession>A0A165PUX4</accession>
<evidence type="ECO:0000313" key="3">
    <source>
        <dbReference type="Proteomes" id="UP000076727"/>
    </source>
</evidence>
<protein>
    <submittedName>
        <fullName evidence="2">Uncharacterized protein</fullName>
    </submittedName>
</protein>
<gene>
    <name evidence="2" type="ORF">DAEQUDRAFT_727521</name>
</gene>
<dbReference type="Proteomes" id="UP000076727">
    <property type="component" value="Unassembled WGS sequence"/>
</dbReference>
<reference evidence="2 3" key="1">
    <citation type="journal article" date="2016" name="Mol. Biol. Evol.">
        <title>Comparative Genomics of Early-Diverging Mushroom-Forming Fungi Provides Insights into the Origins of Lignocellulose Decay Capabilities.</title>
        <authorList>
            <person name="Nagy L.G."/>
            <person name="Riley R."/>
            <person name="Tritt A."/>
            <person name="Adam C."/>
            <person name="Daum C."/>
            <person name="Floudas D."/>
            <person name="Sun H."/>
            <person name="Yadav J.S."/>
            <person name="Pangilinan J."/>
            <person name="Larsson K.H."/>
            <person name="Matsuura K."/>
            <person name="Barry K."/>
            <person name="Labutti K."/>
            <person name="Kuo R."/>
            <person name="Ohm R.A."/>
            <person name="Bhattacharya S.S."/>
            <person name="Shirouzu T."/>
            <person name="Yoshinaga Y."/>
            <person name="Martin F.M."/>
            <person name="Grigoriev I.V."/>
            <person name="Hibbett D.S."/>
        </authorList>
    </citation>
    <scope>NUCLEOTIDE SEQUENCE [LARGE SCALE GENOMIC DNA]</scope>
    <source>
        <strain evidence="2 3">L-15889</strain>
    </source>
</reference>
<sequence length="85" mass="9010">MAVSVPESILSSFALHSSRCLSCNPVSRSTRSVSVLVIQSSYSPIVPTYRPIGFTGAGAVRRETLGSLDGGTRKVRDENPALNDS</sequence>
<keyword evidence="3" id="KW-1185">Reference proteome</keyword>
<proteinExistence type="predicted"/>
<dbReference type="AlphaFoldDB" id="A0A165PUX4"/>
<name>A0A165PUX4_9APHY</name>
<feature type="region of interest" description="Disordered" evidence="1">
    <location>
        <begin position="65"/>
        <end position="85"/>
    </location>
</feature>
<evidence type="ECO:0000256" key="1">
    <source>
        <dbReference type="SAM" id="MobiDB-lite"/>
    </source>
</evidence>